<accession>F0ZPN6</accession>
<comment type="cofactor">
    <cofactor evidence="1">
        <name>heme b</name>
        <dbReference type="ChEBI" id="CHEBI:60344"/>
    </cofactor>
</comment>
<keyword evidence="2" id="KW-0575">Peroxidase</keyword>
<reference evidence="10" key="1">
    <citation type="journal article" date="2011" name="Genome Biol.">
        <title>Comparative genomics of the social amoebae Dictyostelium discoideum and Dictyostelium purpureum.</title>
        <authorList>
            <consortium name="US DOE Joint Genome Institute (JGI-PGF)"/>
            <person name="Sucgang R."/>
            <person name="Kuo A."/>
            <person name="Tian X."/>
            <person name="Salerno W."/>
            <person name="Parikh A."/>
            <person name="Feasley C.L."/>
            <person name="Dalin E."/>
            <person name="Tu H."/>
            <person name="Huang E."/>
            <person name="Barry K."/>
            <person name="Lindquist E."/>
            <person name="Shapiro H."/>
            <person name="Bruce D."/>
            <person name="Schmutz J."/>
            <person name="Salamov A."/>
            <person name="Fey P."/>
            <person name="Gaudet P."/>
            <person name="Anjard C."/>
            <person name="Babu M.M."/>
            <person name="Basu S."/>
            <person name="Bushmanova Y."/>
            <person name="van der Wel H."/>
            <person name="Katoh-Kurasawa M."/>
            <person name="Dinh C."/>
            <person name="Coutinho P.M."/>
            <person name="Saito T."/>
            <person name="Elias M."/>
            <person name="Schaap P."/>
            <person name="Kay R.R."/>
            <person name="Henrissat B."/>
            <person name="Eichinger L."/>
            <person name="Rivero F."/>
            <person name="Putnam N.H."/>
            <person name="West C.M."/>
            <person name="Loomis W.F."/>
            <person name="Chisholm R.L."/>
            <person name="Shaulsky G."/>
            <person name="Strassmann J.E."/>
            <person name="Queller D.C."/>
            <person name="Kuspa A."/>
            <person name="Grigoriev I.V."/>
        </authorList>
    </citation>
    <scope>NUCLEOTIDE SEQUENCE [LARGE SCALE GENOMIC DNA]</scope>
    <source>
        <strain evidence="10">QSDP1</strain>
    </source>
</reference>
<dbReference type="KEGG" id="dpp:DICPUDRAFT_153747"/>
<dbReference type="VEuPathDB" id="AmoebaDB:DICPUDRAFT_153747"/>
<dbReference type="GO" id="GO:0046872">
    <property type="term" value="F:metal ion binding"/>
    <property type="evidence" value="ECO:0007669"/>
    <property type="project" value="UniProtKB-KW"/>
</dbReference>
<evidence type="ECO:0000256" key="4">
    <source>
        <dbReference type="ARBA" id="ARBA00023002"/>
    </source>
</evidence>
<dbReference type="GO" id="GO:0005829">
    <property type="term" value="C:cytosol"/>
    <property type="evidence" value="ECO:0000318"/>
    <property type="project" value="GO_Central"/>
</dbReference>
<name>F0ZPN6_DICPU</name>
<dbReference type="PROSITE" id="PS51404">
    <property type="entry name" value="DYP_PEROXIDASE"/>
    <property type="match status" value="1"/>
</dbReference>
<dbReference type="AlphaFoldDB" id="F0ZPN6"/>
<dbReference type="STRING" id="5786.F0ZPN6"/>
<evidence type="ECO:0000256" key="5">
    <source>
        <dbReference type="ARBA" id="ARBA00023004"/>
    </source>
</evidence>
<evidence type="ECO:0000313" key="9">
    <source>
        <dbReference type="EMBL" id="EGC34093.1"/>
    </source>
</evidence>
<dbReference type="OMA" id="WDRVPID"/>
<dbReference type="Pfam" id="PF04261">
    <property type="entry name" value="Dyp_perox_N"/>
    <property type="match status" value="1"/>
</dbReference>
<sequence>MAQSSITSKHTLHSIFIEANVKLIFSNDLILFKGATKKFQDQLDQMNVQYPDSYVTGSLCFSIDAWKKVTHISVPSDLKSVNTLSFLPNANQRDFFIHISSDRFDVAFQLTQDTIKNFGNTIRIEQEVHGFRRIESRDLSGFIDGTGNPQTDVDRENTTLIPQGQPHENGSYVFAQRWIHHLENWEQQSVQYQQDTIGKVKKDSGFIPPANRPANSHVSRVGIVENGTRLKILRQSLPYGLASGEKGLFFVAFTNKFHNIEVMLKSMFGKTDGKQDLILRFTVPSSGSIYYAPSKEELYNL</sequence>
<organism evidence="9 10">
    <name type="scientific">Dictyostelium purpureum</name>
    <name type="common">Slime mold</name>
    <dbReference type="NCBI Taxonomy" id="5786"/>
    <lineage>
        <taxon>Eukaryota</taxon>
        <taxon>Amoebozoa</taxon>
        <taxon>Evosea</taxon>
        <taxon>Eumycetozoa</taxon>
        <taxon>Dictyostelia</taxon>
        <taxon>Dictyosteliales</taxon>
        <taxon>Dictyosteliaceae</taxon>
        <taxon>Dictyostelium</taxon>
    </lineage>
</organism>
<comment type="similarity">
    <text evidence="6">Belongs to the DyP-type peroxidase family.</text>
</comment>
<gene>
    <name evidence="9" type="ORF">DICPUDRAFT_153747</name>
</gene>
<proteinExistence type="inferred from homology"/>
<dbReference type="InterPro" id="IPR006314">
    <property type="entry name" value="Dyp_peroxidase"/>
</dbReference>
<evidence type="ECO:0000313" key="10">
    <source>
        <dbReference type="Proteomes" id="UP000001064"/>
    </source>
</evidence>
<keyword evidence="4" id="KW-0560">Oxidoreductase</keyword>
<keyword evidence="5" id="KW-0408">Iron</keyword>
<dbReference type="InParanoid" id="F0ZPN6"/>
<evidence type="ECO:0008006" key="11">
    <source>
        <dbReference type="Google" id="ProtNLM"/>
    </source>
</evidence>
<feature type="domain" description="Dyp-type peroxidase N-terminal" evidence="7">
    <location>
        <begin position="3"/>
        <end position="132"/>
    </location>
</feature>
<dbReference type="InterPro" id="IPR048328">
    <property type="entry name" value="Dyp_perox_C"/>
</dbReference>
<dbReference type="PANTHER" id="PTHR30521">
    <property type="entry name" value="DEFERROCHELATASE/PEROXIDASE"/>
    <property type="match status" value="1"/>
</dbReference>
<dbReference type="InterPro" id="IPR048327">
    <property type="entry name" value="Dyp_perox_N"/>
</dbReference>
<dbReference type="NCBIfam" id="TIGR01413">
    <property type="entry name" value="Dyp_perox_fam"/>
    <property type="match status" value="1"/>
</dbReference>
<feature type="domain" description="Dyp-type peroxidase C-terminal" evidence="8">
    <location>
        <begin position="136"/>
        <end position="296"/>
    </location>
</feature>
<dbReference type="GeneID" id="10502348"/>
<dbReference type="SUPFAM" id="SSF54909">
    <property type="entry name" value="Dimeric alpha+beta barrel"/>
    <property type="match status" value="1"/>
</dbReference>
<evidence type="ECO:0000256" key="2">
    <source>
        <dbReference type="ARBA" id="ARBA00022559"/>
    </source>
</evidence>
<dbReference type="OrthoDB" id="76259at2759"/>
<dbReference type="eggNOG" id="ENOG502S5DN">
    <property type="taxonomic scope" value="Eukaryota"/>
</dbReference>
<dbReference type="GO" id="GO:0020037">
    <property type="term" value="F:heme binding"/>
    <property type="evidence" value="ECO:0000318"/>
    <property type="project" value="GO_Central"/>
</dbReference>
<keyword evidence="3" id="KW-0479">Metal-binding</keyword>
<dbReference type="RefSeq" id="XP_003289386.1">
    <property type="nucleotide sequence ID" value="XM_003289338.1"/>
</dbReference>
<dbReference type="PANTHER" id="PTHR30521:SF0">
    <property type="entry name" value="DYP-TYPE PEROXIDASE FAMILY PROTEIN"/>
    <property type="match status" value="1"/>
</dbReference>
<evidence type="ECO:0000259" key="8">
    <source>
        <dbReference type="Pfam" id="PF20628"/>
    </source>
</evidence>
<dbReference type="Pfam" id="PF20628">
    <property type="entry name" value="Dyp_perox_C"/>
    <property type="match status" value="1"/>
</dbReference>
<dbReference type="GO" id="GO:0004601">
    <property type="term" value="F:peroxidase activity"/>
    <property type="evidence" value="ECO:0000318"/>
    <property type="project" value="GO_Central"/>
</dbReference>
<dbReference type="EMBL" id="GL871112">
    <property type="protein sequence ID" value="EGC34093.1"/>
    <property type="molecule type" value="Genomic_DNA"/>
</dbReference>
<protein>
    <recommendedName>
        <fullName evidence="11">Dyp-type peroxidase family protein</fullName>
    </recommendedName>
</protein>
<dbReference type="InterPro" id="IPR011008">
    <property type="entry name" value="Dimeric_a/b-barrel"/>
</dbReference>
<evidence type="ECO:0000256" key="6">
    <source>
        <dbReference type="ARBA" id="ARBA00025737"/>
    </source>
</evidence>
<evidence type="ECO:0000256" key="1">
    <source>
        <dbReference type="ARBA" id="ARBA00001970"/>
    </source>
</evidence>
<evidence type="ECO:0000259" key="7">
    <source>
        <dbReference type="Pfam" id="PF04261"/>
    </source>
</evidence>
<dbReference type="Proteomes" id="UP000001064">
    <property type="component" value="Unassembled WGS sequence"/>
</dbReference>
<keyword evidence="10" id="KW-1185">Reference proteome</keyword>
<evidence type="ECO:0000256" key="3">
    <source>
        <dbReference type="ARBA" id="ARBA00022723"/>
    </source>
</evidence>